<dbReference type="RefSeq" id="WP_263854454.1">
    <property type="nucleotide sequence ID" value="NZ_BJEA01000008.1"/>
</dbReference>
<dbReference type="Proteomes" id="UP001589691">
    <property type="component" value="Unassembled WGS sequence"/>
</dbReference>
<name>A0ABV5WTN6_9LACO</name>
<dbReference type="EMBL" id="JBHLZY010000009">
    <property type="protein sequence ID" value="MFB9769081.1"/>
    <property type="molecule type" value="Genomic_DNA"/>
</dbReference>
<evidence type="ECO:0000259" key="1">
    <source>
        <dbReference type="Pfam" id="PF25583"/>
    </source>
</evidence>
<feature type="domain" description="WCX" evidence="1">
    <location>
        <begin position="83"/>
        <end position="139"/>
    </location>
</feature>
<dbReference type="Pfam" id="PF25583">
    <property type="entry name" value="WCX"/>
    <property type="match status" value="1"/>
</dbReference>
<dbReference type="InterPro" id="IPR057727">
    <property type="entry name" value="WCX_dom"/>
</dbReference>
<keyword evidence="3" id="KW-1185">Reference proteome</keyword>
<organism evidence="2 3">
    <name type="scientific">Lactiplantibacillus modestisalitolerans</name>
    <dbReference type="NCBI Taxonomy" id="1457219"/>
    <lineage>
        <taxon>Bacteria</taxon>
        <taxon>Bacillati</taxon>
        <taxon>Bacillota</taxon>
        <taxon>Bacilli</taxon>
        <taxon>Lactobacillales</taxon>
        <taxon>Lactobacillaceae</taxon>
        <taxon>Lactiplantibacillus</taxon>
    </lineage>
</organism>
<sequence>MAIFFERHYFYVAMLSAEYDGYWLYRLDRIIKLIKHSPGKRLDAAHRFSLQDHRQHTYLLDSGSLVPMQFIYRNALQPVLDQFPTARVLATLPDGSYKIEAYVKADGAILWLMGQGARVEVLSPLSLKKRLATELRTALQQYQ</sequence>
<accession>A0ABV5WTN6</accession>
<evidence type="ECO:0000313" key="3">
    <source>
        <dbReference type="Proteomes" id="UP001589691"/>
    </source>
</evidence>
<protein>
    <submittedName>
        <fullName evidence="2">WYL domain-containing protein</fullName>
    </submittedName>
</protein>
<gene>
    <name evidence="2" type="ORF">ACFFLI_04220</name>
</gene>
<proteinExistence type="predicted"/>
<reference evidence="2 3" key="1">
    <citation type="submission" date="2024-09" db="EMBL/GenBank/DDBJ databases">
        <authorList>
            <person name="Sun Q."/>
            <person name="Mori K."/>
        </authorList>
    </citation>
    <scope>NUCLEOTIDE SEQUENCE [LARGE SCALE GENOMIC DNA]</scope>
    <source>
        <strain evidence="2 3">TBRC 4576</strain>
    </source>
</reference>
<evidence type="ECO:0000313" key="2">
    <source>
        <dbReference type="EMBL" id="MFB9769081.1"/>
    </source>
</evidence>
<comment type="caution">
    <text evidence="2">The sequence shown here is derived from an EMBL/GenBank/DDBJ whole genome shotgun (WGS) entry which is preliminary data.</text>
</comment>